<dbReference type="Pfam" id="PF07366">
    <property type="entry name" value="SnoaL"/>
    <property type="match status" value="1"/>
</dbReference>
<keyword evidence="6" id="KW-1185">Reference proteome</keyword>
<keyword evidence="2" id="KW-0521">NADP</keyword>
<comment type="caution">
    <text evidence="5">The sequence shown here is derived from an EMBL/GenBank/DDBJ whole genome shotgun (WGS) entry which is preliminary data.</text>
</comment>
<dbReference type="PANTHER" id="PTHR43490:SF99">
    <property type="entry name" value="SHORT-CHAIN DEHYDROGENASE_REDUCTASE"/>
    <property type="match status" value="1"/>
</dbReference>
<dbReference type="Gene3D" id="3.40.50.720">
    <property type="entry name" value="NAD(P)-binding Rossmann-like Domain"/>
    <property type="match status" value="1"/>
</dbReference>
<dbReference type="CDD" id="cd05324">
    <property type="entry name" value="carb_red_PTCR-like_SDR_c"/>
    <property type="match status" value="1"/>
</dbReference>
<accession>A0A556MI37</accession>
<dbReference type="InterPro" id="IPR002347">
    <property type="entry name" value="SDR_fam"/>
</dbReference>
<dbReference type="InterPro" id="IPR045313">
    <property type="entry name" value="CBR1-like"/>
</dbReference>
<dbReference type="RefSeq" id="WP_144249618.1">
    <property type="nucleotide sequence ID" value="NZ_VLPK01000003.1"/>
</dbReference>
<dbReference type="AlphaFoldDB" id="A0A556MI37"/>
<dbReference type="Pfam" id="PF00106">
    <property type="entry name" value="adh_short"/>
    <property type="match status" value="1"/>
</dbReference>
<dbReference type="EMBL" id="VLPK01000003">
    <property type="protein sequence ID" value="TSJ39581.1"/>
    <property type="molecule type" value="Genomic_DNA"/>
</dbReference>
<dbReference type="SUPFAM" id="SSF54427">
    <property type="entry name" value="NTF2-like"/>
    <property type="match status" value="1"/>
</dbReference>
<evidence type="ECO:0000256" key="4">
    <source>
        <dbReference type="RuleBase" id="RU000363"/>
    </source>
</evidence>
<sequence>MTEQESANKATVLRFNKEVMQQGNVEALLEIIHPDFINYTAPPGTAPGPQGILDFTINIMHQALTEREVIIYDQVAEGEKVVTRKTIRGRHIAPLLGVQPSGQVVDINIIDIITLKNNRYMEHWSIRDITDMLPKLLTINTTNMKKVLITGANKSIGFETARQLLQQGYFVYLGSRDLHNGQEAINQLKTEGLNNVELLQLDVSDPASVKAASKKITELDVLINNAGILGNVPQPPTSEPLSSIRKVFDTNFFGVINMIQSFIEVLRKSPEPRIVNVTSGLGSLTLHSDPNWKYYNVKGAAYGPSKTALNAYTVHLAYELKDTAFKVNAVDPGWTKTDFNRHNGPGTVEDAATIIVKYATLGADGPTGKFFSQDIEAADQESPW</sequence>
<dbReference type="PANTHER" id="PTHR43490">
    <property type="entry name" value="(+)-NEOMENTHOL DEHYDROGENASE"/>
    <property type="match status" value="1"/>
</dbReference>
<evidence type="ECO:0000313" key="5">
    <source>
        <dbReference type="EMBL" id="TSJ39581.1"/>
    </source>
</evidence>
<dbReference type="SUPFAM" id="SSF51735">
    <property type="entry name" value="NAD(P)-binding Rossmann-fold domains"/>
    <property type="match status" value="1"/>
</dbReference>
<evidence type="ECO:0000313" key="6">
    <source>
        <dbReference type="Proteomes" id="UP000318733"/>
    </source>
</evidence>
<reference evidence="5 6" key="1">
    <citation type="submission" date="2019-07" db="EMBL/GenBank/DDBJ databases">
        <authorList>
            <person name="Huq M.A."/>
        </authorList>
    </citation>
    <scope>NUCLEOTIDE SEQUENCE [LARGE SCALE GENOMIC DNA]</scope>
    <source>
        <strain evidence="5 6">MAH-19</strain>
    </source>
</reference>
<organism evidence="5 6">
    <name type="scientific">Mucilaginibacter corticis</name>
    <dbReference type="NCBI Taxonomy" id="2597670"/>
    <lineage>
        <taxon>Bacteria</taxon>
        <taxon>Pseudomonadati</taxon>
        <taxon>Bacteroidota</taxon>
        <taxon>Sphingobacteriia</taxon>
        <taxon>Sphingobacteriales</taxon>
        <taxon>Sphingobacteriaceae</taxon>
        <taxon>Mucilaginibacter</taxon>
    </lineage>
</organism>
<dbReference type="Gene3D" id="3.10.450.50">
    <property type="match status" value="1"/>
</dbReference>
<evidence type="ECO:0000256" key="2">
    <source>
        <dbReference type="ARBA" id="ARBA00022857"/>
    </source>
</evidence>
<proteinExistence type="inferred from homology"/>
<evidence type="ECO:0000256" key="1">
    <source>
        <dbReference type="ARBA" id="ARBA00006484"/>
    </source>
</evidence>
<evidence type="ECO:0000256" key="3">
    <source>
        <dbReference type="ARBA" id="ARBA00023002"/>
    </source>
</evidence>
<name>A0A556MI37_9SPHI</name>
<dbReference type="InterPro" id="IPR009959">
    <property type="entry name" value="Cyclase_SnoaL-like"/>
</dbReference>
<dbReference type="PRINTS" id="PR00080">
    <property type="entry name" value="SDRFAMILY"/>
</dbReference>
<dbReference type="GO" id="GO:0030638">
    <property type="term" value="P:polyketide metabolic process"/>
    <property type="evidence" value="ECO:0007669"/>
    <property type="project" value="InterPro"/>
</dbReference>
<comment type="similarity">
    <text evidence="1 4">Belongs to the short-chain dehydrogenases/reductases (SDR) family.</text>
</comment>
<dbReference type="OrthoDB" id="5786478at2"/>
<dbReference type="Proteomes" id="UP000318733">
    <property type="component" value="Unassembled WGS sequence"/>
</dbReference>
<dbReference type="InterPro" id="IPR036291">
    <property type="entry name" value="NAD(P)-bd_dom_sf"/>
</dbReference>
<keyword evidence="3" id="KW-0560">Oxidoreductase</keyword>
<dbReference type="GO" id="GO:0016616">
    <property type="term" value="F:oxidoreductase activity, acting on the CH-OH group of donors, NAD or NADP as acceptor"/>
    <property type="evidence" value="ECO:0007669"/>
    <property type="project" value="InterPro"/>
</dbReference>
<dbReference type="PRINTS" id="PR00081">
    <property type="entry name" value="GDHRDH"/>
</dbReference>
<protein>
    <submittedName>
        <fullName evidence="5">SDR family NAD(P)-dependent oxidoreductase</fullName>
    </submittedName>
</protein>
<dbReference type="InterPro" id="IPR032710">
    <property type="entry name" value="NTF2-like_dom_sf"/>
</dbReference>
<gene>
    <name evidence="5" type="ORF">FO440_17720</name>
</gene>